<reference evidence="1" key="1">
    <citation type="submission" date="2024-07" db="EMBL/GenBank/DDBJ databases">
        <title>Metagenome and Metagenome-Assembled Genomes of Archaea from a hot spring from the geothermal field of Los Azufres, Mexico.</title>
        <authorList>
            <person name="Marin-Paredes R."/>
            <person name="Martinez-Romero E."/>
            <person name="Servin-Garciduenas L.E."/>
        </authorList>
    </citation>
    <scope>NUCLEOTIDE SEQUENCE</scope>
    <source>
        <strain evidence="1">AZ1-454</strain>
    </source>
</reference>
<name>A0ACC6TL29_9CREN</name>
<protein>
    <submittedName>
        <fullName evidence="1">Transposase</fullName>
    </submittedName>
</protein>
<sequence length="272" mass="30876">MKEEIIEARILEYGKLKSLYNDIVFFKKYSEILERSGETVGSPPPSIRELQFVQNRIGPLKVVVQGRSAKLPEVNAVVLLPRNGIPKFALADFSNGIKVYLGYEKESLIVGIDIGLRHLFTVVAITRGKLYKTRFFGDKEVIETFTKYLGEEQGVTHLEEIKVKVRGIVKEATSFIKELEPKVVAIEDLREYEGKVGKGLRVLQDMLEKELYSNGVRFRRIDPYNTSKLCSHCGYKKGEVMGSIFVCPSCGYKADRDFNAAYNLALMCYYTC</sequence>
<dbReference type="EMBL" id="JZWS03000001">
    <property type="protein sequence ID" value="MEW9490606.1"/>
    <property type="molecule type" value="Genomic_DNA"/>
</dbReference>
<gene>
    <name evidence="1" type="ORF">TQ35_0000055</name>
</gene>
<evidence type="ECO:0000313" key="1">
    <source>
        <dbReference type="EMBL" id="MEW9490606.1"/>
    </source>
</evidence>
<organism evidence="1 2">
    <name type="scientific">Candidatus Aramenus sulfurataquae</name>
    <dbReference type="NCBI Taxonomy" id="1326980"/>
    <lineage>
        <taxon>Archaea</taxon>
        <taxon>Thermoproteota</taxon>
        <taxon>Thermoprotei</taxon>
        <taxon>Sulfolobales</taxon>
        <taxon>Sulfolobaceae</taxon>
        <taxon>Candidatus Aramenus</taxon>
    </lineage>
</organism>
<proteinExistence type="predicted"/>
<accession>A0ACC6TL29</accession>
<comment type="caution">
    <text evidence="1">The sequence shown here is derived from an EMBL/GenBank/DDBJ whole genome shotgun (WGS) entry which is preliminary data.</text>
</comment>
<dbReference type="Proteomes" id="UP000053480">
    <property type="component" value="Unassembled WGS sequence"/>
</dbReference>
<evidence type="ECO:0000313" key="2">
    <source>
        <dbReference type="Proteomes" id="UP000053480"/>
    </source>
</evidence>